<evidence type="ECO:0000256" key="3">
    <source>
        <dbReference type="ARBA" id="ARBA00022723"/>
    </source>
</evidence>
<protein>
    <submittedName>
        <fullName evidence="8">Cobalamin-dependent protein</fullName>
    </submittedName>
</protein>
<organism evidence="8 9">
    <name type="scientific">Colwellia maritima</name>
    <dbReference type="NCBI Taxonomy" id="2912588"/>
    <lineage>
        <taxon>Bacteria</taxon>
        <taxon>Pseudomonadati</taxon>
        <taxon>Pseudomonadota</taxon>
        <taxon>Gammaproteobacteria</taxon>
        <taxon>Alteromonadales</taxon>
        <taxon>Colwelliaceae</taxon>
        <taxon>Colwellia</taxon>
    </lineage>
</organism>
<evidence type="ECO:0000259" key="6">
    <source>
        <dbReference type="PROSITE" id="PS51332"/>
    </source>
</evidence>
<comment type="cofactor">
    <cofactor evidence="1">
        <name>[4Fe-4S] cluster</name>
        <dbReference type="ChEBI" id="CHEBI:49883"/>
    </cofactor>
</comment>
<feature type="domain" description="Radical SAM core" evidence="7">
    <location>
        <begin position="256"/>
        <end position="482"/>
    </location>
</feature>
<evidence type="ECO:0000256" key="1">
    <source>
        <dbReference type="ARBA" id="ARBA00001966"/>
    </source>
</evidence>
<evidence type="ECO:0000313" key="8">
    <source>
        <dbReference type="EMBL" id="MCI2286144.1"/>
    </source>
</evidence>
<evidence type="ECO:0000256" key="5">
    <source>
        <dbReference type="ARBA" id="ARBA00023014"/>
    </source>
</evidence>
<dbReference type="SFLD" id="SFLDG01082">
    <property type="entry name" value="B12-binding_domain_containing"/>
    <property type="match status" value="1"/>
</dbReference>
<dbReference type="InterPro" id="IPR058240">
    <property type="entry name" value="rSAM_sf"/>
</dbReference>
<dbReference type="PROSITE" id="PS51332">
    <property type="entry name" value="B12_BINDING"/>
    <property type="match status" value="1"/>
</dbReference>
<dbReference type="InterPro" id="IPR006158">
    <property type="entry name" value="Cobalamin-bd"/>
</dbReference>
<dbReference type="InterPro" id="IPR007197">
    <property type="entry name" value="rSAM"/>
</dbReference>
<dbReference type="SFLD" id="SFLDS00029">
    <property type="entry name" value="Radical_SAM"/>
    <property type="match status" value="1"/>
</dbReference>
<reference evidence="8" key="1">
    <citation type="submission" date="2022-01" db="EMBL/GenBank/DDBJ databases">
        <title>Colwellia maritima, isolated from seawater.</title>
        <authorList>
            <person name="Kristyanto S."/>
            <person name="Jung J."/>
            <person name="Jeon C.O."/>
        </authorList>
    </citation>
    <scope>NUCLEOTIDE SEQUENCE</scope>
    <source>
        <strain evidence="8">MSW7</strain>
    </source>
</reference>
<keyword evidence="9" id="KW-1185">Reference proteome</keyword>
<keyword evidence="4" id="KW-0408">Iron</keyword>
<evidence type="ECO:0000256" key="2">
    <source>
        <dbReference type="ARBA" id="ARBA00022691"/>
    </source>
</evidence>
<dbReference type="Pfam" id="PF04055">
    <property type="entry name" value="Radical_SAM"/>
    <property type="match status" value="1"/>
</dbReference>
<dbReference type="Proteomes" id="UP001139646">
    <property type="component" value="Unassembled WGS sequence"/>
</dbReference>
<accession>A0ABS9X7E4</accession>
<proteinExistence type="predicted"/>
<gene>
    <name evidence="8" type="ORF">L3081_25340</name>
</gene>
<keyword evidence="2" id="KW-0949">S-adenosyl-L-methionine</keyword>
<evidence type="ECO:0000259" key="7">
    <source>
        <dbReference type="PROSITE" id="PS51918"/>
    </source>
</evidence>
<dbReference type="SMART" id="SM00729">
    <property type="entry name" value="Elp3"/>
    <property type="match status" value="1"/>
</dbReference>
<evidence type="ECO:0000313" key="9">
    <source>
        <dbReference type="Proteomes" id="UP001139646"/>
    </source>
</evidence>
<dbReference type="PROSITE" id="PS51918">
    <property type="entry name" value="RADICAL_SAM"/>
    <property type="match status" value="1"/>
</dbReference>
<dbReference type="PANTHER" id="PTHR43409">
    <property type="entry name" value="ANAEROBIC MAGNESIUM-PROTOPORPHYRIN IX MONOMETHYL ESTER CYCLASE-RELATED"/>
    <property type="match status" value="1"/>
</dbReference>
<feature type="domain" description="B12-binding" evidence="6">
    <location>
        <begin position="88"/>
        <end position="229"/>
    </location>
</feature>
<sequence length="537" mass="61522">MTKALLMVPHFWDPVCVPLGVSSLKAWAELYGHTVDLFDFNTVASVFDAQRQYFEEGKRQFPEWNLWNIERNGTEMLAQDQMVYLFARHRNNYQELVAEVVNLSGLPLTDVLDRLNTERFDHIFAKLYSRVRKIVEILMTKSKPQVVGCSLYNSTWPATLFILRAIKEISPETRTVVGGPGPLMGITAVKTEVVDFVNANYFIDYFIIGEGEAAFTHLLDNPDLPYGIIVSKDLTSGDKPIKMAELPLPDYSGLSVDKYLQLSVASSRGCPFECSFCAETIFWDKFRPADSSLLTEQILTLKAKYGRDSFYLCDSLANPIITGLTAELSRLGESVRLDSYLRADNSCTSFRRTRKWREGGLIRARLGMESASQRLLDQMVKMTNVDQMAASLRSLSADIMTSTLWIVGYPSETDEEFDMTLKFIHENRNYIYQSDAWLFQYHPEGLAGSEQFQQKSKKKYRFSDELNQLFAVSPYQLEQGLSLGEKFDRLERFVRAMENSKIPNPYTMHEWHFASNRRETLPKGRKWASKNIASFNT</sequence>
<evidence type="ECO:0000256" key="4">
    <source>
        <dbReference type="ARBA" id="ARBA00023004"/>
    </source>
</evidence>
<dbReference type="InterPro" id="IPR023404">
    <property type="entry name" value="rSAM_horseshoe"/>
</dbReference>
<dbReference type="Gene3D" id="3.80.30.20">
    <property type="entry name" value="tm_1862 like domain"/>
    <property type="match status" value="1"/>
</dbReference>
<dbReference type="Gene3D" id="3.40.50.280">
    <property type="entry name" value="Cobalamin-binding domain"/>
    <property type="match status" value="1"/>
</dbReference>
<dbReference type="SUPFAM" id="SSF102114">
    <property type="entry name" value="Radical SAM enzymes"/>
    <property type="match status" value="1"/>
</dbReference>
<dbReference type="PANTHER" id="PTHR43409:SF7">
    <property type="entry name" value="BLL1977 PROTEIN"/>
    <property type="match status" value="1"/>
</dbReference>
<dbReference type="InterPro" id="IPR051198">
    <property type="entry name" value="BchE-like"/>
</dbReference>
<keyword evidence="3" id="KW-0479">Metal-binding</keyword>
<dbReference type="EMBL" id="JAKKSL010000007">
    <property type="protein sequence ID" value="MCI2286144.1"/>
    <property type="molecule type" value="Genomic_DNA"/>
</dbReference>
<keyword evidence="5" id="KW-0411">Iron-sulfur</keyword>
<dbReference type="RefSeq" id="WP_242289401.1">
    <property type="nucleotide sequence ID" value="NZ_JAKKSL010000007.1"/>
</dbReference>
<comment type="caution">
    <text evidence="8">The sequence shown here is derived from an EMBL/GenBank/DDBJ whole genome shotgun (WGS) entry which is preliminary data.</text>
</comment>
<dbReference type="InterPro" id="IPR006638">
    <property type="entry name" value="Elp3/MiaA/NifB-like_rSAM"/>
</dbReference>
<name>A0ABS9X7E4_9GAMM</name>
<dbReference type="CDD" id="cd01335">
    <property type="entry name" value="Radical_SAM"/>
    <property type="match status" value="1"/>
</dbReference>